<dbReference type="SUPFAM" id="SSF69118">
    <property type="entry name" value="AhpD-like"/>
    <property type="match status" value="1"/>
</dbReference>
<dbReference type="NCBIfam" id="TIGR00778">
    <property type="entry name" value="ahpD_dom"/>
    <property type="match status" value="1"/>
</dbReference>
<dbReference type="EMBL" id="PNHD01000009">
    <property type="protein sequence ID" value="PMC59776.1"/>
    <property type="molecule type" value="Genomic_DNA"/>
</dbReference>
<dbReference type="AlphaFoldDB" id="A0A133MUJ3"/>
<evidence type="ECO:0000313" key="3">
    <source>
        <dbReference type="EMBL" id="PMC59776.1"/>
    </source>
</evidence>
<evidence type="ECO:0000313" key="2">
    <source>
        <dbReference type="EMBL" id="OXZ39901.1"/>
    </source>
</evidence>
<evidence type="ECO:0000313" key="6">
    <source>
        <dbReference type="Proteomes" id="UP000235723"/>
    </source>
</evidence>
<reference evidence="2" key="1">
    <citation type="journal article" date="2017" name="J. Clin. Microbiol.">
        <title>Finegoldia magna Isolated from Orthopedic Joint Implant-Associated Infections.</title>
        <authorList>
            <person name="Soderquist B."/>
            <person name="Bjorklund S."/>
            <person name="Hellmark B."/>
            <person name="Jensen A."/>
            <person name="Bruggemann H."/>
        </authorList>
    </citation>
    <scope>NUCLEOTIDE SEQUENCE</scope>
    <source>
        <strain evidence="2">08T492</strain>
    </source>
</reference>
<dbReference type="Proteomes" id="UP000235723">
    <property type="component" value="Unassembled WGS sequence"/>
</dbReference>
<dbReference type="GO" id="GO:0051920">
    <property type="term" value="F:peroxiredoxin activity"/>
    <property type="evidence" value="ECO:0007669"/>
    <property type="project" value="InterPro"/>
</dbReference>
<dbReference type="InterPro" id="IPR003779">
    <property type="entry name" value="CMD-like"/>
</dbReference>
<accession>A0A133MUJ3</accession>
<evidence type="ECO:0000313" key="7">
    <source>
        <dbReference type="Proteomes" id="UP000502899"/>
    </source>
</evidence>
<dbReference type="PANTHER" id="PTHR33930">
    <property type="entry name" value="ALKYL HYDROPEROXIDE REDUCTASE AHPD"/>
    <property type="match status" value="1"/>
</dbReference>
<feature type="domain" description="Carboxymuconolactone decarboxylase-like" evidence="1">
    <location>
        <begin position="19"/>
        <end position="96"/>
    </location>
</feature>
<evidence type="ECO:0000313" key="4">
    <source>
        <dbReference type="EMBL" id="QKH79258.1"/>
    </source>
</evidence>
<dbReference type="EMBL" id="CP054000">
    <property type="protein sequence ID" value="QKH79258.1"/>
    <property type="molecule type" value="Genomic_DNA"/>
</dbReference>
<dbReference type="Pfam" id="PF02627">
    <property type="entry name" value="CMD"/>
    <property type="match status" value="1"/>
</dbReference>
<dbReference type="PANTHER" id="PTHR33930:SF2">
    <property type="entry name" value="BLR3452 PROTEIN"/>
    <property type="match status" value="1"/>
</dbReference>
<dbReference type="InterPro" id="IPR029032">
    <property type="entry name" value="AhpD-like"/>
</dbReference>
<dbReference type="InterPro" id="IPR004675">
    <property type="entry name" value="AhpD_core"/>
</dbReference>
<reference evidence="4 7" key="4">
    <citation type="submission" date="2020-05" db="EMBL/GenBank/DDBJ databases">
        <title>FDA dAtabase for Regulatory Grade micrObial Sequences (FDA-ARGOS): Supporting development and validation of Infectious Disease Dx tests.</title>
        <authorList>
            <person name="Pederson C."/>
            <person name="Tallon L."/>
            <person name="Sadzewicz L."/>
            <person name="Zhao X."/>
            <person name="Vavikolanu K."/>
            <person name="Mehta A."/>
            <person name="Aluvathingal J."/>
            <person name="Nadendla S."/>
            <person name="Myers T."/>
            <person name="Yan Y."/>
            <person name="Sichtig H."/>
        </authorList>
    </citation>
    <scope>NUCLEOTIDE SEQUENCE [LARGE SCALE GENOMIC DNA]</scope>
    <source>
        <strain evidence="4 7">FDAARGOS_764</strain>
    </source>
</reference>
<reference evidence="3 6" key="3">
    <citation type="submission" date="2017-09" db="EMBL/GenBank/DDBJ databases">
        <title>Bacterial strain isolated from the female urinary microbiota.</title>
        <authorList>
            <person name="Thomas-White K."/>
            <person name="Kumar N."/>
            <person name="Forster S."/>
            <person name="Putonti C."/>
            <person name="Lawley T."/>
            <person name="Wolfe A.J."/>
        </authorList>
    </citation>
    <scope>NUCLEOTIDE SEQUENCE [LARGE SCALE GENOMIC DNA]</scope>
    <source>
        <strain evidence="3 6">UMB0115</strain>
    </source>
</reference>
<name>A0A133MUJ3_FINMA</name>
<dbReference type="Proteomes" id="UP000215361">
    <property type="component" value="Unassembled WGS sequence"/>
</dbReference>
<dbReference type="Proteomes" id="UP000502899">
    <property type="component" value="Chromosome"/>
</dbReference>
<organism evidence="2 5">
    <name type="scientific">Finegoldia magna</name>
    <name type="common">Peptostreptococcus magnus</name>
    <dbReference type="NCBI Taxonomy" id="1260"/>
    <lineage>
        <taxon>Bacteria</taxon>
        <taxon>Bacillati</taxon>
        <taxon>Bacillota</taxon>
        <taxon>Tissierellia</taxon>
        <taxon>Tissierellales</taxon>
        <taxon>Peptoniphilaceae</taxon>
        <taxon>Finegoldia</taxon>
    </lineage>
</organism>
<dbReference type="EMBL" id="NDYI01000001">
    <property type="protein sequence ID" value="OXZ39901.1"/>
    <property type="molecule type" value="Genomic_DNA"/>
</dbReference>
<protein>
    <submittedName>
        <fullName evidence="2">Carboxymuconolactone decarboxylase family protein</fullName>
    </submittedName>
</protein>
<dbReference type="RefSeq" id="WP_002835813.1">
    <property type="nucleotide sequence ID" value="NZ_BAAAWC010000041.1"/>
</dbReference>
<evidence type="ECO:0000259" key="1">
    <source>
        <dbReference type="Pfam" id="PF02627"/>
    </source>
</evidence>
<dbReference type="Gene3D" id="1.20.1290.10">
    <property type="entry name" value="AhpD-like"/>
    <property type="match status" value="1"/>
</dbReference>
<gene>
    <name evidence="2" type="ORF">B9N56_00200</name>
    <name evidence="3" type="ORF">CJ208_06975</name>
    <name evidence="4" type="ORF">FOC70_02305</name>
</gene>
<sequence>MDSKEVLAENSKLFGEHLPDVAKNFSGMCGEIFKDGKLSLKEKELIALAIGITVKCDGCIVHHTKGCIDAGCTIEEISEMMEVCVAMGGGPATVYAGKSLRIAEELLK</sequence>
<proteinExistence type="predicted"/>
<reference evidence="5" key="2">
    <citation type="submission" date="2017-04" db="EMBL/GenBank/DDBJ databases">
        <title>Finegoldia magna isolated from orthopedic joint implant-associated infections.</title>
        <authorList>
            <person name="Bjorklund S."/>
            <person name="Bruggemann H."/>
            <person name="Jensen A."/>
            <person name="Hellmark B."/>
            <person name="Soderquist B."/>
        </authorList>
    </citation>
    <scope>NUCLEOTIDE SEQUENCE [LARGE SCALE GENOMIC DNA]</scope>
    <source>
        <strain evidence="5">08T492</strain>
    </source>
</reference>
<evidence type="ECO:0000313" key="5">
    <source>
        <dbReference type="Proteomes" id="UP000215361"/>
    </source>
</evidence>